<feature type="transmembrane region" description="Helical" evidence="6">
    <location>
        <begin position="177"/>
        <end position="197"/>
    </location>
</feature>
<feature type="transmembrane region" description="Helical" evidence="6">
    <location>
        <begin position="42"/>
        <end position="66"/>
    </location>
</feature>
<keyword evidence="4 6" id="KW-1133">Transmembrane helix</keyword>
<dbReference type="GO" id="GO:0005886">
    <property type="term" value="C:plasma membrane"/>
    <property type="evidence" value="ECO:0007669"/>
    <property type="project" value="UniProtKB-SubCell"/>
</dbReference>
<feature type="transmembrane region" description="Helical" evidence="6">
    <location>
        <begin position="209"/>
        <end position="232"/>
    </location>
</feature>
<organism evidence="7 8">
    <name type="scientific">Glaesserella parasuis</name>
    <name type="common">Haemophilus parasuis</name>
    <dbReference type="NCBI Taxonomy" id="738"/>
    <lineage>
        <taxon>Bacteria</taxon>
        <taxon>Pseudomonadati</taxon>
        <taxon>Pseudomonadota</taxon>
        <taxon>Gammaproteobacteria</taxon>
        <taxon>Pasteurellales</taxon>
        <taxon>Pasteurellaceae</taxon>
        <taxon>Glaesserella</taxon>
    </lineage>
</organism>
<keyword evidence="6" id="KW-1003">Cell membrane</keyword>
<keyword evidence="5 6" id="KW-0472">Membrane</keyword>
<proteinExistence type="inferred from homology"/>
<feature type="transmembrane region" description="Helical" evidence="6">
    <location>
        <begin position="78"/>
        <end position="96"/>
    </location>
</feature>
<dbReference type="Pfam" id="PF01925">
    <property type="entry name" value="TauE"/>
    <property type="match status" value="1"/>
</dbReference>
<gene>
    <name evidence="7" type="ORF">N5925_07640</name>
</gene>
<reference evidence="7" key="1">
    <citation type="submission" date="2022-09" db="EMBL/GenBank/DDBJ databases">
        <title>Molecular characterization of Glaesserella parasuis strains circulating in commercial swine farms using whole-genome sequencing.</title>
        <authorList>
            <person name="Mugabi R."/>
            <person name="Clavijo M."/>
            <person name="Li G."/>
        </authorList>
    </citation>
    <scope>NUCLEOTIDE SEQUENCE</scope>
    <source>
        <strain evidence="7">0435-53</strain>
    </source>
</reference>
<comment type="similarity">
    <text evidence="2 6">Belongs to the 4-toluene sulfonate uptake permease (TSUP) (TC 2.A.102) family.</text>
</comment>
<sequence length="268" mass="28964">MTITTILILIACGILTNLMSALFGIGGGVLMVPILHTLFPEFSLQMVAATSLMTVMGTATINLVYFYKQRVPVKMKSLLLWSTGMIIGVQLGFEISFFIPNWAIVAVFVTTLVVLALRLILAKKSENSTACSPLKENIKGISVCLFGGSVAGITGIGGGSIMAPLISLLPSVKPHQIAAYSNYMMIIGGLGNLYGYLSKTPPVYLENSWQVGYVNFTVVSIVVLCSFLTSFFSMKLRGILKPLTMQRLLSGILLMIAGYMLILQGVRY</sequence>
<evidence type="ECO:0000256" key="2">
    <source>
        <dbReference type="ARBA" id="ARBA00009142"/>
    </source>
</evidence>
<evidence type="ECO:0000313" key="7">
    <source>
        <dbReference type="EMBL" id="MDD2168464.1"/>
    </source>
</evidence>
<evidence type="ECO:0000256" key="6">
    <source>
        <dbReference type="RuleBase" id="RU363041"/>
    </source>
</evidence>
<feature type="transmembrane region" description="Helical" evidence="6">
    <location>
        <begin position="141"/>
        <end position="165"/>
    </location>
</feature>
<keyword evidence="3 6" id="KW-0812">Transmembrane</keyword>
<comment type="subcellular location">
    <subcellularLocation>
        <location evidence="6">Cell membrane</location>
        <topology evidence="6">Multi-pass membrane protein</topology>
    </subcellularLocation>
    <subcellularLocation>
        <location evidence="1">Membrane</location>
        <topology evidence="1">Multi-pass membrane protein</topology>
    </subcellularLocation>
</comment>
<dbReference type="Proteomes" id="UP001148834">
    <property type="component" value="Unassembled WGS sequence"/>
</dbReference>
<dbReference type="PANTHER" id="PTHR43483">
    <property type="entry name" value="MEMBRANE TRANSPORTER PROTEIN HI_0806-RELATED"/>
    <property type="match status" value="1"/>
</dbReference>
<feature type="transmembrane region" description="Helical" evidence="6">
    <location>
        <begin position="7"/>
        <end position="36"/>
    </location>
</feature>
<dbReference type="RefSeq" id="WP_021117708.1">
    <property type="nucleotide sequence ID" value="NZ_CP054198.1"/>
</dbReference>
<dbReference type="PANTHER" id="PTHR43483:SF3">
    <property type="entry name" value="MEMBRANE TRANSPORTER PROTEIN HI_0806-RELATED"/>
    <property type="match status" value="1"/>
</dbReference>
<accession>A0A084EFR8</accession>
<dbReference type="AlphaFoldDB" id="A0A084EFR8"/>
<evidence type="ECO:0000256" key="4">
    <source>
        <dbReference type="ARBA" id="ARBA00022989"/>
    </source>
</evidence>
<evidence type="ECO:0000256" key="1">
    <source>
        <dbReference type="ARBA" id="ARBA00004141"/>
    </source>
</evidence>
<name>A0A084EFR8_GLAPU</name>
<dbReference type="InterPro" id="IPR002781">
    <property type="entry name" value="TM_pro_TauE-like"/>
</dbReference>
<comment type="caution">
    <text evidence="7">The sequence shown here is derived from an EMBL/GenBank/DDBJ whole genome shotgun (WGS) entry which is preliminary data.</text>
</comment>
<evidence type="ECO:0000313" key="8">
    <source>
        <dbReference type="Proteomes" id="UP001148834"/>
    </source>
</evidence>
<protein>
    <recommendedName>
        <fullName evidence="6">Probable membrane transporter protein</fullName>
    </recommendedName>
</protein>
<feature type="transmembrane region" description="Helical" evidence="6">
    <location>
        <begin position="244"/>
        <end position="263"/>
    </location>
</feature>
<evidence type="ECO:0000256" key="5">
    <source>
        <dbReference type="ARBA" id="ARBA00023136"/>
    </source>
</evidence>
<evidence type="ECO:0000256" key="3">
    <source>
        <dbReference type="ARBA" id="ARBA00022692"/>
    </source>
</evidence>
<dbReference type="EMBL" id="JAODIR010000039">
    <property type="protein sequence ID" value="MDD2168464.1"/>
    <property type="molecule type" value="Genomic_DNA"/>
</dbReference>
<feature type="transmembrane region" description="Helical" evidence="6">
    <location>
        <begin position="102"/>
        <end position="121"/>
    </location>
</feature>
<dbReference type="OrthoDB" id="9780109at2"/>